<evidence type="ECO:0000313" key="3">
    <source>
        <dbReference type="EMBL" id="MFH5245117.1"/>
    </source>
</evidence>
<name>A0ABW7JGC8_9NOCA</name>
<dbReference type="EMBL" id="JBIMSO010000005">
    <property type="protein sequence ID" value="MFH5206928.1"/>
    <property type="molecule type" value="Genomic_DNA"/>
</dbReference>
<sequence>MNPNSTRGGTRSYRRVAAAVDAVCDLAADSDSVTLDQVVDAVARERRRPIEIAAADLGPGVCGQRRAYPDRDVIVLAKGLPSRNRTLAHELGHIVFKHPGAPAREVTLEASDDLIAYMLSQRSYQQVDDGDDDLAEWEAETFASMLLNRLRVFGNRGTGVSVLRFDEALG</sequence>
<organism evidence="1 4">
    <name type="scientific">Antrihabitans spumae</name>
    <dbReference type="NCBI Taxonomy" id="3373370"/>
    <lineage>
        <taxon>Bacteria</taxon>
        <taxon>Bacillati</taxon>
        <taxon>Actinomycetota</taxon>
        <taxon>Actinomycetes</taxon>
        <taxon>Mycobacteriales</taxon>
        <taxon>Nocardiaceae</taxon>
        <taxon>Antrihabitans</taxon>
    </lineage>
</organism>
<dbReference type="Proteomes" id="UP001609175">
    <property type="component" value="Unassembled WGS sequence"/>
</dbReference>
<protein>
    <submittedName>
        <fullName evidence="1">ImmA/IrrE family metallo-endopeptidase</fullName>
    </submittedName>
</protein>
<proteinExistence type="predicted"/>
<dbReference type="EMBL" id="JBIMSN010000029">
    <property type="protein sequence ID" value="MFH5228561.1"/>
    <property type="molecule type" value="Genomic_DNA"/>
</dbReference>
<keyword evidence="6" id="KW-1185">Reference proteome</keyword>
<evidence type="ECO:0000313" key="6">
    <source>
        <dbReference type="Proteomes" id="UP001609219"/>
    </source>
</evidence>
<evidence type="ECO:0000313" key="4">
    <source>
        <dbReference type="Proteomes" id="UP001609175"/>
    </source>
</evidence>
<evidence type="ECO:0000313" key="2">
    <source>
        <dbReference type="EMBL" id="MFH5228561.1"/>
    </source>
</evidence>
<evidence type="ECO:0000313" key="1">
    <source>
        <dbReference type="EMBL" id="MFH5206928.1"/>
    </source>
</evidence>
<evidence type="ECO:0000313" key="5">
    <source>
        <dbReference type="Proteomes" id="UP001609176"/>
    </source>
</evidence>
<dbReference type="EMBL" id="JBIMSP010000062">
    <property type="protein sequence ID" value="MFH5245117.1"/>
    <property type="molecule type" value="Genomic_DNA"/>
</dbReference>
<dbReference type="RefSeq" id="WP_395112344.1">
    <property type="nucleotide sequence ID" value="NZ_JBIMSN010000029.1"/>
</dbReference>
<comment type="caution">
    <text evidence="1">The sequence shown here is derived from an EMBL/GenBank/DDBJ whole genome shotgun (WGS) entry which is preliminary data.</text>
</comment>
<gene>
    <name evidence="3" type="ORF">ACHIPV_25030</name>
    <name evidence="1" type="ORF">ACHIPZ_01590</name>
    <name evidence="2" type="ORF">ACHIRB_08230</name>
</gene>
<reference evidence="4 5" key="1">
    <citation type="submission" date="2024-10" db="EMBL/GenBank/DDBJ databases">
        <authorList>
            <person name="Riesco R."/>
        </authorList>
    </citation>
    <scope>NUCLEOTIDE SEQUENCE [LARGE SCALE GENOMIC DNA]</scope>
    <source>
        <strain evidence="3 5">NCIMB 15448</strain>
        <strain evidence="1 4">NCIMB 15449</strain>
        <strain evidence="2 6">NCIMB 15450</strain>
    </source>
</reference>
<accession>A0ABW7JGC8</accession>
<dbReference type="Gene3D" id="1.10.10.2910">
    <property type="match status" value="1"/>
</dbReference>
<dbReference type="Proteomes" id="UP001609176">
    <property type="component" value="Unassembled WGS sequence"/>
</dbReference>
<dbReference type="Proteomes" id="UP001609219">
    <property type="component" value="Unassembled WGS sequence"/>
</dbReference>